<dbReference type="AlphaFoldDB" id="A0A084G0Z5"/>
<dbReference type="InterPro" id="IPR027417">
    <property type="entry name" value="P-loop_NTPase"/>
</dbReference>
<comment type="pathway">
    <text evidence="10">Purine metabolism; AMP biosynthesis via de novo pathway; AMP from IMP: step 1/2.</text>
</comment>
<dbReference type="SUPFAM" id="SSF52540">
    <property type="entry name" value="P-loop containing nucleoside triphosphate hydrolases"/>
    <property type="match status" value="1"/>
</dbReference>
<dbReference type="CDD" id="cd03108">
    <property type="entry name" value="AdSS"/>
    <property type="match status" value="1"/>
</dbReference>
<dbReference type="GO" id="GO:0005737">
    <property type="term" value="C:cytoplasm"/>
    <property type="evidence" value="ECO:0007669"/>
    <property type="project" value="UniProtKB-SubCell"/>
</dbReference>
<comment type="function">
    <text evidence="10">Plays an important role in the de novo pathway and in the salvage pathway of purine nucleotide biosynthesis. Catalyzes the first commited step in the biosynthesis of AMP from IMP.</text>
</comment>
<comment type="catalytic activity">
    <reaction evidence="10">
        <text>IMP + L-aspartate + GTP = N(6)-(1,2-dicarboxyethyl)-AMP + GDP + phosphate + 2 H(+)</text>
        <dbReference type="Rhea" id="RHEA:15753"/>
        <dbReference type="ChEBI" id="CHEBI:15378"/>
        <dbReference type="ChEBI" id="CHEBI:29991"/>
        <dbReference type="ChEBI" id="CHEBI:37565"/>
        <dbReference type="ChEBI" id="CHEBI:43474"/>
        <dbReference type="ChEBI" id="CHEBI:57567"/>
        <dbReference type="ChEBI" id="CHEBI:58053"/>
        <dbReference type="ChEBI" id="CHEBI:58189"/>
        <dbReference type="EC" id="6.3.4.4"/>
    </reaction>
</comment>
<organism evidence="11 12">
    <name type="scientific">Pseudallescheria apiosperma</name>
    <name type="common">Scedosporium apiospermum</name>
    <dbReference type="NCBI Taxonomy" id="563466"/>
    <lineage>
        <taxon>Eukaryota</taxon>
        <taxon>Fungi</taxon>
        <taxon>Dikarya</taxon>
        <taxon>Ascomycota</taxon>
        <taxon>Pezizomycotina</taxon>
        <taxon>Sordariomycetes</taxon>
        <taxon>Hypocreomycetidae</taxon>
        <taxon>Microascales</taxon>
        <taxon>Microascaceae</taxon>
        <taxon>Scedosporium</taxon>
    </lineage>
</organism>
<dbReference type="NCBIfam" id="NF002223">
    <property type="entry name" value="PRK01117.1"/>
    <property type="match status" value="1"/>
</dbReference>
<keyword evidence="9 10" id="KW-0342">GTP-binding</keyword>
<feature type="binding site" evidence="10">
    <location>
        <position position="41"/>
    </location>
    <ligand>
        <name>Mg(2+)</name>
        <dbReference type="ChEBI" id="CHEBI:18420"/>
    </ligand>
</feature>
<gene>
    <name evidence="11" type="ORF">SAPIO_CDS7035</name>
</gene>
<feature type="binding site" evidence="10">
    <location>
        <position position="238"/>
    </location>
    <ligand>
        <name>IMP</name>
        <dbReference type="ChEBI" id="CHEBI:58053"/>
    </ligand>
</feature>
<dbReference type="UniPathway" id="UPA00075">
    <property type="reaction ID" value="UER00335"/>
</dbReference>
<feature type="binding site" evidence="10">
    <location>
        <begin position="41"/>
        <end position="43"/>
    </location>
    <ligand>
        <name>GTP</name>
        <dbReference type="ChEBI" id="CHEBI:37565"/>
    </ligand>
</feature>
<dbReference type="InterPro" id="IPR042110">
    <property type="entry name" value="Adenylosuccinate_synth_dom2"/>
</dbReference>
<name>A0A084G0Z5_PSEDA</name>
<feature type="binding site" evidence="10">
    <location>
        <position position="14"/>
    </location>
    <ligand>
        <name>Mg(2+)</name>
        <dbReference type="ChEBI" id="CHEBI:18420"/>
    </ligand>
</feature>
<feature type="binding site" evidence="10">
    <location>
        <position position="304"/>
    </location>
    <ligand>
        <name>GTP</name>
        <dbReference type="ChEBI" id="CHEBI:37565"/>
    </ligand>
</feature>
<feature type="binding site" evidence="10">
    <location>
        <begin position="14"/>
        <end position="17"/>
    </location>
    <ligand>
        <name>IMP</name>
        <dbReference type="ChEBI" id="CHEBI:58053"/>
    </ligand>
</feature>
<proteinExistence type="inferred from homology"/>
<evidence type="ECO:0000256" key="10">
    <source>
        <dbReference type="HAMAP-Rule" id="MF_03125"/>
    </source>
</evidence>
<feature type="binding site" evidence="10">
    <location>
        <begin position="39"/>
        <end position="42"/>
    </location>
    <ligand>
        <name>IMP</name>
        <dbReference type="ChEBI" id="CHEBI:58053"/>
    </ligand>
</feature>
<dbReference type="GO" id="GO:0005525">
    <property type="term" value="F:GTP binding"/>
    <property type="evidence" value="ECO:0007669"/>
    <property type="project" value="UniProtKB-UniRule"/>
</dbReference>
<comment type="function">
    <text evidence="1">Plays an important role in the de novo pathway and in the salvage pathway of purine nucleotide biosynthesis. Catalyzes the first committed step in the biosynthesis of AMP from IMP.</text>
</comment>
<reference evidence="11 12" key="1">
    <citation type="journal article" date="2014" name="Genome Announc.">
        <title>Draft genome sequence of the pathogenic fungus Scedosporium apiospermum.</title>
        <authorList>
            <person name="Vandeputte P."/>
            <person name="Ghamrawi S."/>
            <person name="Rechenmann M."/>
            <person name="Iltis A."/>
            <person name="Giraud S."/>
            <person name="Fleury M."/>
            <person name="Thornton C."/>
            <person name="Delhaes L."/>
            <person name="Meyer W."/>
            <person name="Papon N."/>
            <person name="Bouchara J.P."/>
        </authorList>
    </citation>
    <scope>NUCLEOTIDE SEQUENCE [LARGE SCALE GENOMIC DNA]</scope>
    <source>
        <strain evidence="11 12">IHEM 14462</strain>
    </source>
</reference>
<feature type="active site" description="Proton acceptor" evidence="10">
    <location>
        <position position="14"/>
    </location>
</feature>
<dbReference type="NCBIfam" id="TIGR00184">
    <property type="entry name" value="purA"/>
    <property type="match status" value="1"/>
</dbReference>
<feature type="binding site" evidence="10">
    <location>
        <position position="302"/>
    </location>
    <ligand>
        <name>IMP</name>
        <dbReference type="ChEBI" id="CHEBI:58053"/>
    </ligand>
</feature>
<dbReference type="SMART" id="SM00788">
    <property type="entry name" value="Adenylsucc_synt"/>
    <property type="match status" value="1"/>
</dbReference>
<feature type="binding site" evidence="10">
    <location>
        <begin position="13"/>
        <end position="19"/>
    </location>
    <ligand>
        <name>GTP</name>
        <dbReference type="ChEBI" id="CHEBI:37565"/>
    </ligand>
</feature>
<dbReference type="Gene3D" id="3.90.170.10">
    <property type="entry name" value="Adenylosuccinate Synthetase, subunit A, domain 3"/>
    <property type="match status" value="1"/>
</dbReference>
<dbReference type="RefSeq" id="XP_016640806.1">
    <property type="nucleotide sequence ID" value="XM_016788979.1"/>
</dbReference>
<dbReference type="EC" id="6.3.4.4" evidence="10"/>
<dbReference type="OrthoDB" id="10265645at2759"/>
<dbReference type="GO" id="GO:0019002">
    <property type="term" value="F:GMP binding"/>
    <property type="evidence" value="ECO:0007669"/>
    <property type="project" value="EnsemblFungi"/>
</dbReference>
<feature type="binding site" evidence="10">
    <location>
        <position position="145"/>
    </location>
    <ligand>
        <name>IMP</name>
        <dbReference type="ChEBI" id="CHEBI:58053"/>
        <note>ligand shared between dimeric partners</note>
    </ligand>
</feature>
<comment type="subunit">
    <text evidence="2 10">Homodimer.</text>
</comment>
<keyword evidence="3 10" id="KW-0963">Cytoplasm</keyword>
<sequence>MGSIDVVLGAAWGDEGKGKLVDILSGTAQICARAQGGHNAGHSIVANGVSYDFHLLPSGLMNPNCLNLIGSGVVVHVPTFFSELETVEKKGLQNVHSRIFISDRCHIDFDLHCAVDAAEELELGSESIGTTKRGIGPCYASMATRSGITMSEMFRPDVFEHRLRKLADAYKKRFGDKLVYDVEDEIERFKGYRERLANYVIDAVTFMNDAQQRGARILIEGSQAIMLDVNYGTYPYVTSSNTGLGGIIVGLGLNPRKLGDVIGTVKAYTTRVGAGPFATEDTGAVGTHLQEVGREWGVSTGRRRRCGWLDLVQIKYSHMLNHYTALNLTKLDVLDDMETIKVAVGYKNPQTGAELPTFPADMDLLGQVEVVYKELPGWKASTSKVQKFEELPKGAQDYIKFIEEYVGVRIRWIGTGPGREDMIDRGSS</sequence>
<accession>A0A084G0Z5</accession>
<keyword evidence="7 10" id="KW-0658">Purine biosynthesis</keyword>
<dbReference type="InterPro" id="IPR001114">
    <property type="entry name" value="Adenylosuccinate_synthetase"/>
</dbReference>
<feature type="binding site" evidence="10">
    <location>
        <position position="223"/>
    </location>
    <ligand>
        <name>IMP</name>
        <dbReference type="ChEBI" id="CHEBI:58053"/>
    </ligand>
</feature>
<dbReference type="Gene3D" id="1.10.300.10">
    <property type="entry name" value="Adenylosuccinate Synthetase, subunit A, domain 2"/>
    <property type="match status" value="1"/>
</dbReference>
<evidence type="ECO:0000256" key="2">
    <source>
        <dbReference type="ARBA" id="ARBA00011738"/>
    </source>
</evidence>
<evidence type="ECO:0000256" key="8">
    <source>
        <dbReference type="ARBA" id="ARBA00022842"/>
    </source>
</evidence>
<evidence type="ECO:0000256" key="5">
    <source>
        <dbReference type="ARBA" id="ARBA00022723"/>
    </source>
</evidence>
<evidence type="ECO:0000313" key="12">
    <source>
        <dbReference type="Proteomes" id="UP000028545"/>
    </source>
</evidence>
<dbReference type="EMBL" id="JOWA01000110">
    <property type="protein sequence ID" value="KEZ41007.1"/>
    <property type="molecule type" value="Genomic_DNA"/>
</dbReference>
<evidence type="ECO:0000256" key="3">
    <source>
        <dbReference type="ARBA" id="ARBA00022490"/>
    </source>
</evidence>
<dbReference type="GO" id="GO:0004019">
    <property type="term" value="F:adenylosuccinate synthase activity"/>
    <property type="evidence" value="ECO:0007669"/>
    <property type="project" value="UniProtKB-UniRule"/>
</dbReference>
<feature type="active site" description="Proton donor" evidence="10">
    <location>
        <position position="42"/>
    </location>
</feature>
<comment type="cofactor">
    <cofactor evidence="10">
        <name>Mg(2+)</name>
        <dbReference type="ChEBI" id="CHEBI:18420"/>
    </cofactor>
    <text evidence="10">Binds 1 Mg(2+) ion per subunit.</text>
</comment>
<dbReference type="GO" id="GO:0000287">
    <property type="term" value="F:magnesium ion binding"/>
    <property type="evidence" value="ECO:0007669"/>
    <property type="project" value="UniProtKB-UniRule"/>
</dbReference>
<evidence type="ECO:0000256" key="7">
    <source>
        <dbReference type="ARBA" id="ARBA00022755"/>
    </source>
</evidence>
<dbReference type="GeneID" id="27726107"/>
<feature type="binding site" evidence="10">
    <location>
        <position position="131"/>
    </location>
    <ligand>
        <name>IMP</name>
        <dbReference type="ChEBI" id="CHEBI:58053"/>
    </ligand>
</feature>
<dbReference type="GO" id="GO:0016208">
    <property type="term" value="F:AMP binding"/>
    <property type="evidence" value="ECO:0007669"/>
    <property type="project" value="EnsemblFungi"/>
</dbReference>
<evidence type="ECO:0000256" key="9">
    <source>
        <dbReference type="ARBA" id="ARBA00023134"/>
    </source>
</evidence>
<dbReference type="PANTHER" id="PTHR11846">
    <property type="entry name" value="ADENYLOSUCCINATE SYNTHETASE"/>
    <property type="match status" value="1"/>
</dbReference>
<dbReference type="FunFam" id="1.10.300.10:FF:000001">
    <property type="entry name" value="Adenylosuccinate synthetase"/>
    <property type="match status" value="1"/>
</dbReference>
<dbReference type="Gene3D" id="3.40.440.10">
    <property type="entry name" value="Adenylosuccinate Synthetase, subunit A, domain 1"/>
    <property type="match status" value="1"/>
</dbReference>
<keyword evidence="6 10" id="KW-0547">Nucleotide-binding</keyword>
<feature type="binding site" evidence="10">
    <location>
        <begin position="414"/>
        <end position="416"/>
    </location>
    <ligand>
        <name>GTP</name>
        <dbReference type="ChEBI" id="CHEBI:37565"/>
    </ligand>
</feature>
<dbReference type="Pfam" id="PF00709">
    <property type="entry name" value="Adenylsucc_synt"/>
    <property type="match status" value="1"/>
</dbReference>
<dbReference type="OMA" id="FHHAKPI"/>
<comment type="similarity">
    <text evidence="10">Belongs to the adenylosuccinate synthetase family.</text>
</comment>
<keyword evidence="5 10" id="KW-0479">Metal-binding</keyword>
<evidence type="ECO:0000313" key="11">
    <source>
        <dbReference type="EMBL" id="KEZ41007.1"/>
    </source>
</evidence>
<comment type="caution">
    <text evidence="11">The sequence shown here is derived from an EMBL/GenBank/DDBJ whole genome shotgun (WGS) entry which is preliminary data.</text>
</comment>
<protein>
    <recommendedName>
        <fullName evidence="10">Adenylosuccinate synthetase</fullName>
        <shortName evidence="10">AMPSase</shortName>
        <shortName evidence="10">AdSS</shortName>
        <ecNumber evidence="10">6.3.4.4</ecNumber>
    </recommendedName>
    <alternativeName>
        <fullName evidence="10">IMP--aspartate ligase</fullName>
    </alternativeName>
</protein>
<keyword evidence="12" id="KW-1185">Reference proteome</keyword>
<evidence type="ECO:0000256" key="4">
    <source>
        <dbReference type="ARBA" id="ARBA00022598"/>
    </source>
</evidence>
<keyword evidence="8 10" id="KW-0460">Magnesium</keyword>
<dbReference type="InterPro" id="IPR042111">
    <property type="entry name" value="Adenylosuccinate_synth_dom3"/>
</dbReference>
<dbReference type="GO" id="GO:0071276">
    <property type="term" value="P:cellular response to cadmium ion"/>
    <property type="evidence" value="ECO:0007669"/>
    <property type="project" value="EnsemblFungi"/>
</dbReference>
<dbReference type="Proteomes" id="UP000028545">
    <property type="component" value="Unassembled WGS sequence"/>
</dbReference>
<dbReference type="VEuPathDB" id="FungiDB:SAPIO_CDS7035"/>
<dbReference type="GO" id="GO:0044208">
    <property type="term" value="P:'de novo' AMP biosynthetic process"/>
    <property type="evidence" value="ECO:0007669"/>
    <property type="project" value="UniProtKB-UniRule"/>
</dbReference>
<feature type="binding site" evidence="10">
    <location>
        <begin position="298"/>
        <end position="304"/>
    </location>
    <ligand>
        <name>substrate</name>
    </ligand>
</feature>
<dbReference type="HOGENOM" id="CLU_029848_3_2_1"/>
<keyword evidence="4 10" id="KW-0436">Ligase</keyword>
<dbReference type="FunFam" id="3.90.170.10:FF:000001">
    <property type="entry name" value="Adenylosuccinate synthetase"/>
    <property type="match status" value="1"/>
</dbReference>
<comment type="subcellular location">
    <subcellularLocation>
        <location evidence="10">Cytoplasm</location>
    </subcellularLocation>
</comment>
<evidence type="ECO:0000256" key="1">
    <source>
        <dbReference type="ARBA" id="ARBA00003779"/>
    </source>
</evidence>
<dbReference type="PANTHER" id="PTHR11846:SF0">
    <property type="entry name" value="ADENYLOSUCCINATE SYNTHETASE"/>
    <property type="match status" value="1"/>
</dbReference>
<dbReference type="KEGG" id="sapo:SAPIO_CDS7035"/>
<evidence type="ECO:0000256" key="6">
    <source>
        <dbReference type="ARBA" id="ARBA00022741"/>
    </source>
</evidence>
<dbReference type="GO" id="GO:0046040">
    <property type="term" value="P:IMP metabolic process"/>
    <property type="evidence" value="ECO:0007669"/>
    <property type="project" value="TreeGrafter"/>
</dbReference>
<feature type="binding site" evidence="10">
    <location>
        <begin position="330"/>
        <end position="332"/>
    </location>
    <ligand>
        <name>GTP</name>
        <dbReference type="ChEBI" id="CHEBI:37565"/>
    </ligand>
</feature>
<dbReference type="HAMAP" id="MF_00011">
    <property type="entry name" value="Adenylosucc_synth"/>
    <property type="match status" value="1"/>
</dbReference>
<dbReference type="InterPro" id="IPR042109">
    <property type="entry name" value="Adenylosuccinate_synth_dom1"/>
</dbReference>